<evidence type="ECO:0000256" key="1">
    <source>
        <dbReference type="ARBA" id="ARBA00006432"/>
    </source>
</evidence>
<dbReference type="GO" id="GO:0044539">
    <property type="term" value="P:long-chain fatty acid import into cell"/>
    <property type="evidence" value="ECO:0007669"/>
    <property type="project" value="TreeGrafter"/>
</dbReference>
<dbReference type="AlphaFoldDB" id="A0A3M0L176"/>
<dbReference type="Proteomes" id="UP000269221">
    <property type="component" value="Unassembled WGS sequence"/>
</dbReference>
<dbReference type="SUPFAM" id="SSF56801">
    <property type="entry name" value="Acetyl-CoA synthetase-like"/>
    <property type="match status" value="1"/>
</dbReference>
<dbReference type="EMBL" id="QRBI01000095">
    <property type="protein sequence ID" value="RMC19259.1"/>
    <property type="molecule type" value="Genomic_DNA"/>
</dbReference>
<evidence type="ECO:0000313" key="3">
    <source>
        <dbReference type="EMBL" id="RMC19259.1"/>
    </source>
</evidence>
<dbReference type="GO" id="GO:0005789">
    <property type="term" value="C:endoplasmic reticulum membrane"/>
    <property type="evidence" value="ECO:0007669"/>
    <property type="project" value="TreeGrafter"/>
</dbReference>
<accession>A0A3M0L176</accession>
<keyword evidence="2" id="KW-0436">Ligase</keyword>
<proteinExistence type="inferred from homology"/>
<dbReference type="GO" id="GO:0005886">
    <property type="term" value="C:plasma membrane"/>
    <property type="evidence" value="ECO:0007669"/>
    <property type="project" value="TreeGrafter"/>
</dbReference>
<dbReference type="PANTHER" id="PTHR43107:SF22">
    <property type="entry name" value="VERY LONG-CHAIN ACYL-COA SYNTHETASE"/>
    <property type="match status" value="1"/>
</dbReference>
<gene>
    <name evidence="3" type="ORF">DUI87_03865</name>
</gene>
<evidence type="ECO:0008006" key="5">
    <source>
        <dbReference type="Google" id="ProtNLM"/>
    </source>
</evidence>
<dbReference type="STRING" id="333673.A0A3M0L176"/>
<organism evidence="3 4">
    <name type="scientific">Hirundo rustica rustica</name>
    <dbReference type="NCBI Taxonomy" id="333673"/>
    <lineage>
        <taxon>Eukaryota</taxon>
        <taxon>Metazoa</taxon>
        <taxon>Chordata</taxon>
        <taxon>Craniata</taxon>
        <taxon>Vertebrata</taxon>
        <taxon>Euteleostomi</taxon>
        <taxon>Archelosauria</taxon>
        <taxon>Archosauria</taxon>
        <taxon>Dinosauria</taxon>
        <taxon>Saurischia</taxon>
        <taxon>Theropoda</taxon>
        <taxon>Coelurosauria</taxon>
        <taxon>Aves</taxon>
        <taxon>Neognathae</taxon>
        <taxon>Neoaves</taxon>
        <taxon>Telluraves</taxon>
        <taxon>Australaves</taxon>
        <taxon>Passeriformes</taxon>
        <taxon>Sylvioidea</taxon>
        <taxon>Hirundinidae</taxon>
        <taxon>Hirundo</taxon>
    </lineage>
</organism>
<evidence type="ECO:0000256" key="2">
    <source>
        <dbReference type="ARBA" id="ARBA00022598"/>
    </source>
</evidence>
<comment type="caution">
    <text evidence="3">The sequence shown here is derived from an EMBL/GenBank/DDBJ whole genome shotgun (WGS) entry which is preliminary data.</text>
</comment>
<name>A0A3M0L176_HIRRU</name>
<dbReference type="GO" id="GO:0004467">
    <property type="term" value="F:long-chain fatty acid-CoA ligase activity"/>
    <property type="evidence" value="ECO:0007669"/>
    <property type="project" value="TreeGrafter"/>
</dbReference>
<dbReference type="OrthoDB" id="288590at2759"/>
<evidence type="ECO:0000313" key="4">
    <source>
        <dbReference type="Proteomes" id="UP000269221"/>
    </source>
</evidence>
<dbReference type="GO" id="GO:0005324">
    <property type="term" value="F:long-chain fatty acid transmembrane transporter activity"/>
    <property type="evidence" value="ECO:0007669"/>
    <property type="project" value="TreeGrafter"/>
</dbReference>
<dbReference type="PANTHER" id="PTHR43107">
    <property type="entry name" value="LONG-CHAIN FATTY ACID TRANSPORT PROTEIN"/>
    <property type="match status" value="1"/>
</dbReference>
<comment type="similarity">
    <text evidence="1">Belongs to the ATP-dependent AMP-binding enzyme family.</text>
</comment>
<protein>
    <recommendedName>
        <fullName evidence="5">AMP-dependent synthetase/ligase domain-containing protein</fullName>
    </recommendedName>
</protein>
<sequence length="137" mass="15044">MNQGKPGLLVFQVTEDAPFSGYVANKEASEKKILRNAFVEGDVYIDRGDLLEKDEDVFLCFTDQVRDTFSACGYSNLLNSSAACVALIDPYMQLTRHCTLKKAAAHLAVVTSNEQTAQIALTVAKSQDTPKHLMITL</sequence>
<keyword evidence="4" id="KW-1185">Reference proteome</keyword>
<reference evidence="3 4" key="1">
    <citation type="submission" date="2018-07" db="EMBL/GenBank/DDBJ databases">
        <title>A high quality draft genome assembly of the barn swallow (H. rustica rustica).</title>
        <authorList>
            <person name="Formenti G."/>
            <person name="Chiara M."/>
            <person name="Poveda L."/>
            <person name="Francoijs K.-J."/>
            <person name="Bonisoli-Alquati A."/>
            <person name="Canova L."/>
            <person name="Gianfranceschi L."/>
            <person name="Horner D.S."/>
            <person name="Saino N."/>
        </authorList>
    </citation>
    <scope>NUCLEOTIDE SEQUENCE [LARGE SCALE GENOMIC DNA]</scope>
    <source>
        <strain evidence="3">Chelidonia</strain>
        <tissue evidence="3">Blood</tissue>
    </source>
</reference>